<protein>
    <recommendedName>
        <fullName evidence="4">WXG100 family type VII secretion target</fullName>
    </recommendedName>
</protein>
<evidence type="ECO:0000313" key="2">
    <source>
        <dbReference type="EMBL" id="KAA9377771.1"/>
    </source>
</evidence>
<evidence type="ECO:0000256" key="1">
    <source>
        <dbReference type="SAM" id="MobiDB-lite"/>
    </source>
</evidence>
<comment type="caution">
    <text evidence="2">The sequence shown here is derived from an EMBL/GenBank/DDBJ whole genome shotgun (WGS) entry which is preliminary data.</text>
</comment>
<dbReference type="RefSeq" id="WP_150934958.1">
    <property type="nucleotide sequence ID" value="NZ_VYTZ01000006.1"/>
</dbReference>
<evidence type="ECO:0008006" key="4">
    <source>
        <dbReference type="Google" id="ProtNLM"/>
    </source>
</evidence>
<reference evidence="2 3" key="1">
    <citation type="submission" date="2019-09" db="EMBL/GenBank/DDBJ databases">
        <title>Screening of Novel Bioactive Compounds from Soil-Associated.</title>
        <authorList>
            <person name="Gong X."/>
        </authorList>
    </citation>
    <scope>NUCLEOTIDE SEQUENCE [LARGE SCALE GENOMIC DNA]</scope>
    <source>
        <strain evidence="2 3">Gxj-6</strain>
    </source>
</reference>
<proteinExistence type="predicted"/>
<feature type="compositionally biased region" description="Basic and acidic residues" evidence="1">
    <location>
        <begin position="89"/>
        <end position="100"/>
    </location>
</feature>
<keyword evidence="3" id="KW-1185">Reference proteome</keyword>
<name>A0A5J5K2H2_9ACTN</name>
<accession>A0A5J5K2H2</accession>
<gene>
    <name evidence="2" type="ORF">F5972_19465</name>
</gene>
<dbReference type="AlphaFoldDB" id="A0A5J5K2H2"/>
<dbReference type="EMBL" id="VYTZ01000006">
    <property type="protein sequence ID" value="KAA9377771.1"/>
    <property type="molecule type" value="Genomic_DNA"/>
</dbReference>
<organism evidence="2 3">
    <name type="scientific">Microbispora cellulosiformans</name>
    <dbReference type="NCBI Taxonomy" id="2614688"/>
    <lineage>
        <taxon>Bacteria</taxon>
        <taxon>Bacillati</taxon>
        <taxon>Actinomycetota</taxon>
        <taxon>Actinomycetes</taxon>
        <taxon>Streptosporangiales</taxon>
        <taxon>Streptosporangiaceae</taxon>
        <taxon>Microbispora</taxon>
    </lineage>
</organism>
<dbReference type="Proteomes" id="UP000327011">
    <property type="component" value="Unassembled WGS sequence"/>
</dbReference>
<feature type="region of interest" description="Disordered" evidence="1">
    <location>
        <begin position="81"/>
        <end position="100"/>
    </location>
</feature>
<sequence>MAELVPNPLYVALRETLRTAEPMLTEVTNDFERQYRAFHSGRVWTGPVAQRFEEQLTLHHTRVRACADAVLSDLRRALANTPSEVTTEQARDIRARYGLS</sequence>
<evidence type="ECO:0000313" key="3">
    <source>
        <dbReference type="Proteomes" id="UP000327011"/>
    </source>
</evidence>